<dbReference type="NCBIfam" id="TIGR03696">
    <property type="entry name" value="Rhs_assc_core"/>
    <property type="match status" value="1"/>
</dbReference>
<name>A0ABX1BN25_9ACTN</name>
<dbReference type="PANTHER" id="PTHR32305">
    <property type="match status" value="1"/>
</dbReference>
<feature type="transmembrane region" description="Helical" evidence="2">
    <location>
        <begin position="232"/>
        <end position="265"/>
    </location>
</feature>
<reference evidence="5 6" key="1">
    <citation type="submission" date="2020-03" db="EMBL/GenBank/DDBJ databases">
        <title>WGS of actinomycetes isolated from Thailand.</title>
        <authorList>
            <person name="Thawai C."/>
        </authorList>
    </citation>
    <scope>NUCLEOTIDE SEQUENCE [LARGE SCALE GENOMIC DNA]</scope>
    <source>
        <strain evidence="5 6">FMUSA5-5</strain>
    </source>
</reference>
<keyword evidence="2" id="KW-0472">Membrane</keyword>
<dbReference type="InterPro" id="IPR050708">
    <property type="entry name" value="T6SS_VgrG/RHS"/>
</dbReference>
<evidence type="ECO:0000256" key="1">
    <source>
        <dbReference type="ARBA" id="ARBA00022737"/>
    </source>
</evidence>
<sequence length="1505" mass="162849">MPGGWETLGLAGDPAPGDPVQVRALAARLLEQAKLAEDNTARLNGVLGNTSALNMRGDYAIKYAEALQTLPAELAKLGRAYRGAGDALNTYAGSLEQAKTQAGTALRQGQAAEQQYQGALREVRAQLPASAVTGSLAEVEAAVGAAAPAVQAAVRPAVTRARDAEADRGRARRIAEEAARLRGEAESRAAGEIEQALQGSGIQNKSWLEKAWDTVSTPFRSWDDFVNLARNVAMVAGIVVLIIGTGGLAGAILLGATVALGAIVFADSLNKYRQGKAGLGQVVLDGIGMIPGGRQVGLLAMGGKAVAALGGLAAGVRAGGGCAVGLFRAGIPAGPSAFTGAGLRAAVAGRAGRVSTAAGTAWQKTRQFFSKDPVHFPTGTVLLPQTDVELPGVLPLVLERTHLSGYRVGRWLGPGWASTLDQRLEVDEQGVCLALATGGILSFPHPGQGEAVLPEEGPRLLLAREGDDGYQVTDPATGHTLHFAAAEDRDAGEAASGVAQVLPLSAITDRNANRIDLHYTADGVLAEVAHAGGYHLDIETHAGLIVSIRLREAGQTLIAYRYDEHRNLTEVINSSGLPLRFSYDEHGRMTRWADRIGTWYAYTYDDQGRCVHGTGCDGVYGVEIEYRGGVTVARDSLGHATTYHYNDLLQVVREIDPLGHEVRYEWDRYGHLLARTDPLGRTARYAYDEHGLLTSIVRPDGAVSRLVRDQAGRPVTVVGFDGRVHVRDHDQHGNLLGEPEGARYAYHAHGGPAGFTNALGHTWSVDCDPAGLPVAVTDPTGAVTRYERDAFGRITAVTDPLGSTARYAWTVEGRLAARTSPSGATEHWQYDAEGNLIEHTDALGQITRTEIGPFDMPAARITPDGARLEFGYDTELRLTRVSNPDGLVWCYDYDATGALAAETDFNDRRLTYRRDPAGQLVERVNGVGESTHFVHDLLGRIIEQHSGDRVTTFEHDALGRLIRAVNPDADLRLDRDEDGRVLAETCNGATVTNVYDRLGRRVLRRTPSGAQSRWEYDHRDLPQALHTGGHTITFTHDPAGREIARRIGSDLTLTSEWGPDSRLCSHTWSAGPSGKRVRQRRGYAYRADGHVSAIDDLLSGRRRFDLDPVGRVTAVHGNGFDERYAYDPAGQITRATWATPSPGQGERAYTGTLIRTAGQDRYHYDAQGRVIARQGPSKQLWRYTWDADDRLTEVRTPDGQIWHYRYDALGRRIAKERADGTGRVDFVWDGRLLAEQTTTGRTTTWDFEPGTHRPLTQTERLPQEHIDQAFYAIATDLLGTPTELITADGDVAWRTRHTLWGSDLGTLSTGADCPLRFAGQYADPESGLHYNVFRHYDPATAHYTSGDPLGLAPGPNPYAFVHNPITAADPLGLTAYGGPGGKHVLDEQPATSFTGWRYTERILEQDTVLYRAGHHDLPLGQYFSVEKPQGVLQARIDKALPPKWDDGTECVLDTGFAVKIPKGVTVYEGEIANQGSLYMGGTGQIFIPKPWTIPGVEVLDSWPLH</sequence>
<gene>
    <name evidence="5" type="ORF">HCN51_54960</name>
</gene>
<keyword evidence="2" id="KW-0812">Transmembrane</keyword>
<accession>A0ABX1BN25</accession>
<dbReference type="InterPro" id="IPR022385">
    <property type="entry name" value="Rhs_assc_core"/>
</dbReference>
<dbReference type="InterPro" id="IPR045351">
    <property type="entry name" value="DUF6531"/>
</dbReference>
<dbReference type="NCBIfam" id="TIGR01643">
    <property type="entry name" value="YD_repeat_2x"/>
    <property type="match status" value="10"/>
</dbReference>
<keyword evidence="1" id="KW-0677">Repeat</keyword>
<dbReference type="Pfam" id="PF05593">
    <property type="entry name" value="RHS_repeat"/>
    <property type="match status" value="4"/>
</dbReference>
<dbReference type="InterPro" id="IPR056823">
    <property type="entry name" value="TEN-like_YD-shell"/>
</dbReference>
<dbReference type="InterPro" id="IPR031325">
    <property type="entry name" value="RHS_repeat"/>
</dbReference>
<dbReference type="InterPro" id="IPR006530">
    <property type="entry name" value="YD"/>
</dbReference>
<dbReference type="PANTHER" id="PTHR32305:SF15">
    <property type="entry name" value="PROTEIN RHSA-RELATED"/>
    <property type="match status" value="1"/>
</dbReference>
<evidence type="ECO:0000259" key="4">
    <source>
        <dbReference type="Pfam" id="PF25023"/>
    </source>
</evidence>
<evidence type="ECO:0000259" key="3">
    <source>
        <dbReference type="Pfam" id="PF20148"/>
    </source>
</evidence>
<dbReference type="EMBL" id="JAATEP010000091">
    <property type="protein sequence ID" value="NJP98432.1"/>
    <property type="molecule type" value="Genomic_DNA"/>
</dbReference>
<evidence type="ECO:0000313" key="6">
    <source>
        <dbReference type="Proteomes" id="UP000696294"/>
    </source>
</evidence>
<dbReference type="Proteomes" id="UP000696294">
    <property type="component" value="Unassembled WGS sequence"/>
</dbReference>
<protein>
    <submittedName>
        <fullName evidence="5">RHS repeat protein</fullName>
    </submittedName>
</protein>
<proteinExistence type="predicted"/>
<feature type="domain" description="Teneurin-like YD-shell" evidence="4">
    <location>
        <begin position="1082"/>
        <end position="1347"/>
    </location>
</feature>
<dbReference type="Pfam" id="PF25023">
    <property type="entry name" value="TEN_YD-shell"/>
    <property type="match status" value="1"/>
</dbReference>
<dbReference type="Gene3D" id="2.180.10.10">
    <property type="entry name" value="RHS repeat-associated core"/>
    <property type="match status" value="3"/>
</dbReference>
<comment type="caution">
    <text evidence="5">The sequence shown here is derived from an EMBL/GenBank/DDBJ whole genome shotgun (WGS) entry which is preliminary data.</text>
</comment>
<dbReference type="Pfam" id="PF20148">
    <property type="entry name" value="DUF6531"/>
    <property type="match status" value="1"/>
</dbReference>
<evidence type="ECO:0000256" key="2">
    <source>
        <dbReference type="SAM" id="Phobius"/>
    </source>
</evidence>
<dbReference type="RefSeq" id="WP_168021745.1">
    <property type="nucleotide sequence ID" value="NZ_JAATEP010000091.1"/>
</dbReference>
<organism evidence="5 6">
    <name type="scientific">Nonomuraea composti</name>
    <dbReference type="NCBI Taxonomy" id="2720023"/>
    <lineage>
        <taxon>Bacteria</taxon>
        <taxon>Bacillati</taxon>
        <taxon>Actinomycetota</taxon>
        <taxon>Actinomycetes</taxon>
        <taxon>Streptosporangiales</taxon>
        <taxon>Streptosporangiaceae</taxon>
        <taxon>Nonomuraea</taxon>
    </lineage>
</organism>
<evidence type="ECO:0000313" key="5">
    <source>
        <dbReference type="EMBL" id="NJP98432.1"/>
    </source>
</evidence>
<keyword evidence="2" id="KW-1133">Transmembrane helix</keyword>
<keyword evidence="6" id="KW-1185">Reference proteome</keyword>
<feature type="domain" description="DUF6531" evidence="3">
    <location>
        <begin position="372"/>
        <end position="443"/>
    </location>
</feature>